<keyword evidence="5 6" id="KW-0482">Metalloprotease</keyword>
<dbReference type="PANTHER" id="PTHR22726:SF1">
    <property type="entry name" value="METALLOENDOPEPTIDASE OMA1, MITOCHONDRIAL"/>
    <property type="match status" value="1"/>
</dbReference>
<proteinExistence type="inferred from homology"/>
<feature type="transmembrane region" description="Helical" evidence="7">
    <location>
        <begin position="98"/>
        <end position="117"/>
    </location>
</feature>
<protein>
    <submittedName>
        <fullName evidence="11">Beta-barrel assembly-enhancing protease</fullName>
    </submittedName>
    <submittedName>
        <fullName evidence="10">Metalloprotease LoiP</fullName>
        <ecNumber evidence="10">3.4.24.-</ecNumber>
    </submittedName>
</protein>
<evidence type="ECO:0000313" key="10">
    <source>
        <dbReference type="EMBL" id="CAA2140026.1"/>
    </source>
</evidence>
<comment type="cofactor">
    <cofactor evidence="6">
        <name>Zn(2+)</name>
        <dbReference type="ChEBI" id="CHEBI:29105"/>
    </cofactor>
    <text evidence="6">Binds 1 zinc ion per subunit.</text>
</comment>
<keyword evidence="10" id="KW-0614">Plasmid</keyword>
<feature type="domain" description="Peptidase M48" evidence="8">
    <location>
        <begin position="163"/>
        <end position="333"/>
    </location>
</feature>
<gene>
    <name evidence="10" type="primary">loiP</name>
    <name evidence="11" type="synonym">bepA_1</name>
    <name evidence="10" type="ORF">MBLL_01912</name>
    <name evidence="11" type="ORF">OICFNHDK_1135</name>
</gene>
<geneLocation type="plasmid" evidence="10">
    <name>1</name>
</geneLocation>
<keyword evidence="2" id="KW-0479">Metal-binding</keyword>
<keyword evidence="12" id="KW-1185">Reference proteome</keyword>
<feature type="domain" description="DUF7092" evidence="9">
    <location>
        <begin position="6"/>
        <end position="71"/>
    </location>
</feature>
<dbReference type="GO" id="GO:0004222">
    <property type="term" value="F:metalloendopeptidase activity"/>
    <property type="evidence" value="ECO:0007669"/>
    <property type="project" value="InterPro"/>
</dbReference>
<evidence type="ECO:0000313" key="11">
    <source>
        <dbReference type="EMBL" id="GJD38686.1"/>
    </source>
</evidence>
<sequence>MPAQAVHGTYYDGLSARAHPVTLVLEDSLEITGRDLRLAWTLADLAAGDTAAPLMRVGPAGRAERVDFTDETLAAALKDRCPDLYRTDSSASGGRLRLVLWSIAAGISVIGLAIYGVPAIAVRLAPVIPAAIEARLGGAVDGQIGKILGDPPVCGDAPARAVLDRLIERMTANGGLPVDPAISVRRHAIANALTLPGGRVVVLSDLIDQSRTPDEFAGVLAHEFGHVAAHDPMRALLAASGSSFLLSLVLGDLTGSTIVVAVGQAAISAGYSREAENAADSYSVEVMRRSGGDATALATILERIAKDDEKPEFAGLLRSHPFTVERANRIRAMAGSETVGRRILDETDWTTLKGICRNVPAKPAK</sequence>
<dbReference type="AlphaFoldDB" id="A0A679JTL1"/>
<keyword evidence="7" id="KW-1133">Transmembrane helix</keyword>
<dbReference type="PANTHER" id="PTHR22726">
    <property type="entry name" value="METALLOENDOPEPTIDASE OMA1"/>
    <property type="match status" value="1"/>
</dbReference>
<dbReference type="InterPro" id="IPR001915">
    <property type="entry name" value="Peptidase_M48"/>
</dbReference>
<dbReference type="RefSeq" id="WP_056146160.1">
    <property type="nucleotide sequence ID" value="NZ_BPQF01000007.1"/>
</dbReference>
<keyword evidence="3 6" id="KW-0378">Hydrolase</keyword>
<evidence type="ECO:0000313" key="12">
    <source>
        <dbReference type="Proteomes" id="UP001055307"/>
    </source>
</evidence>
<evidence type="ECO:0000259" key="8">
    <source>
        <dbReference type="Pfam" id="PF01435"/>
    </source>
</evidence>
<evidence type="ECO:0000256" key="6">
    <source>
        <dbReference type="RuleBase" id="RU003983"/>
    </source>
</evidence>
<dbReference type="EMBL" id="LR743510">
    <property type="protein sequence ID" value="CAA2140026.1"/>
    <property type="molecule type" value="Genomic_DNA"/>
</dbReference>
<evidence type="ECO:0000259" key="9">
    <source>
        <dbReference type="Pfam" id="PF23368"/>
    </source>
</evidence>
<evidence type="ECO:0000256" key="4">
    <source>
        <dbReference type="ARBA" id="ARBA00022833"/>
    </source>
</evidence>
<evidence type="ECO:0000256" key="5">
    <source>
        <dbReference type="ARBA" id="ARBA00023049"/>
    </source>
</evidence>
<evidence type="ECO:0000256" key="2">
    <source>
        <dbReference type="ARBA" id="ARBA00022723"/>
    </source>
</evidence>
<dbReference type="EC" id="3.4.24.-" evidence="10"/>
<accession>A0A679JTL1</accession>
<dbReference type="Pfam" id="PF01435">
    <property type="entry name" value="Peptidase_M48"/>
    <property type="match status" value="1"/>
</dbReference>
<dbReference type="Pfam" id="PF23368">
    <property type="entry name" value="DUF7092"/>
    <property type="match status" value="1"/>
</dbReference>
<dbReference type="GO" id="GO:0051603">
    <property type="term" value="P:proteolysis involved in protein catabolic process"/>
    <property type="evidence" value="ECO:0007669"/>
    <property type="project" value="TreeGrafter"/>
</dbReference>
<name>A0A679JTL1_9HYPH</name>
<keyword evidence="7" id="KW-0812">Transmembrane</keyword>
<dbReference type="Gene3D" id="3.30.2010.10">
    <property type="entry name" value="Metalloproteases ('zincins'), catalytic domain"/>
    <property type="match status" value="1"/>
</dbReference>
<reference evidence="11" key="1">
    <citation type="journal article" date="2016" name="Front. Microbiol.">
        <title>Genome Sequence of the Piezophilic, Mesophilic Sulfate-Reducing Bacterium Desulfovibrio indicus J2T.</title>
        <authorList>
            <person name="Cao J."/>
            <person name="Maignien L."/>
            <person name="Shao Z."/>
            <person name="Alain K."/>
            <person name="Jebbar M."/>
        </authorList>
    </citation>
    <scope>NUCLEOTIDE SEQUENCE</scope>
    <source>
        <strain evidence="11">DSM 21893</strain>
    </source>
</reference>
<dbReference type="InterPro" id="IPR055518">
    <property type="entry name" value="DUF7092"/>
</dbReference>
<dbReference type="GO" id="GO:0016020">
    <property type="term" value="C:membrane"/>
    <property type="evidence" value="ECO:0007669"/>
    <property type="project" value="TreeGrafter"/>
</dbReference>
<dbReference type="GO" id="GO:0046872">
    <property type="term" value="F:metal ion binding"/>
    <property type="evidence" value="ECO:0007669"/>
    <property type="project" value="UniProtKB-KW"/>
</dbReference>
<evidence type="ECO:0000256" key="7">
    <source>
        <dbReference type="SAM" id="Phobius"/>
    </source>
</evidence>
<evidence type="ECO:0000256" key="3">
    <source>
        <dbReference type="ARBA" id="ARBA00022801"/>
    </source>
</evidence>
<organism evidence="10">
    <name type="scientific">Methylobacterium bullatum</name>
    <dbReference type="NCBI Taxonomy" id="570505"/>
    <lineage>
        <taxon>Bacteria</taxon>
        <taxon>Pseudomonadati</taxon>
        <taxon>Pseudomonadota</taxon>
        <taxon>Alphaproteobacteria</taxon>
        <taxon>Hyphomicrobiales</taxon>
        <taxon>Methylobacteriaceae</taxon>
        <taxon>Methylobacterium</taxon>
    </lineage>
</organism>
<reference evidence="10" key="2">
    <citation type="submission" date="2019-12" db="EMBL/GenBank/DDBJ databases">
        <authorList>
            <person name="Cremers G."/>
        </authorList>
    </citation>
    <scope>NUCLEOTIDE SEQUENCE</scope>
    <source>
        <strain evidence="10">Mbul2</strain>
        <plasmid evidence="10">1</plasmid>
    </source>
</reference>
<evidence type="ECO:0000256" key="1">
    <source>
        <dbReference type="ARBA" id="ARBA00022670"/>
    </source>
</evidence>
<dbReference type="EMBL" id="BPQF01000007">
    <property type="protein sequence ID" value="GJD38686.1"/>
    <property type="molecule type" value="Genomic_DNA"/>
</dbReference>
<comment type="similarity">
    <text evidence="6">Belongs to the peptidase M48 family.</text>
</comment>
<dbReference type="InterPro" id="IPR051156">
    <property type="entry name" value="Mito/Outer_Membr_Metalloprot"/>
</dbReference>
<keyword evidence="4 6" id="KW-0862">Zinc</keyword>
<dbReference type="CDD" id="cd07332">
    <property type="entry name" value="M48C_Oma1_like"/>
    <property type="match status" value="1"/>
</dbReference>
<dbReference type="Proteomes" id="UP001055307">
    <property type="component" value="Unassembled WGS sequence"/>
</dbReference>
<keyword evidence="1 6" id="KW-0645">Protease</keyword>
<reference evidence="11" key="3">
    <citation type="submission" date="2021-08" db="EMBL/GenBank/DDBJ databases">
        <authorList>
            <person name="Tani A."/>
            <person name="Ola A."/>
            <person name="Ogura Y."/>
            <person name="Katsura K."/>
            <person name="Hayashi T."/>
        </authorList>
    </citation>
    <scope>NUCLEOTIDE SEQUENCE</scope>
    <source>
        <strain evidence="11">DSM 21893</strain>
    </source>
</reference>
<keyword evidence="7" id="KW-0472">Membrane</keyword>